<dbReference type="InterPro" id="IPR020846">
    <property type="entry name" value="MFS_dom"/>
</dbReference>
<reference evidence="9 10" key="1">
    <citation type="submission" date="2019-09" db="EMBL/GenBank/DDBJ databases">
        <title>Isolation of a novel species in the genus Cupriavidus from patients with sepsis using whole genome sequencing.</title>
        <authorList>
            <person name="Kweon O.J."/>
            <person name="Lee M.-K."/>
        </authorList>
    </citation>
    <scope>NUCLEOTIDE SEQUENCE [LARGE SCALE GENOMIC DNA]</scope>
    <source>
        <strain evidence="9 10">MKL-01</strain>
    </source>
</reference>
<feature type="transmembrane region" description="Helical" evidence="7">
    <location>
        <begin position="251"/>
        <end position="274"/>
    </location>
</feature>
<dbReference type="PROSITE" id="PS50850">
    <property type="entry name" value="MFS"/>
    <property type="match status" value="1"/>
</dbReference>
<evidence type="ECO:0000313" key="10">
    <source>
        <dbReference type="Proteomes" id="UP000324324"/>
    </source>
</evidence>
<dbReference type="GO" id="GO:0005886">
    <property type="term" value="C:plasma membrane"/>
    <property type="evidence" value="ECO:0007669"/>
    <property type="project" value="UniProtKB-SubCell"/>
</dbReference>
<dbReference type="Pfam" id="PF07690">
    <property type="entry name" value="MFS_1"/>
    <property type="match status" value="1"/>
</dbReference>
<keyword evidence="10" id="KW-1185">Reference proteome</keyword>
<organism evidence="9 10">
    <name type="scientific">Cupriavidus cauae</name>
    <dbReference type="NCBI Taxonomy" id="2608999"/>
    <lineage>
        <taxon>Bacteria</taxon>
        <taxon>Pseudomonadati</taxon>
        <taxon>Pseudomonadota</taxon>
        <taxon>Betaproteobacteria</taxon>
        <taxon>Burkholderiales</taxon>
        <taxon>Burkholderiaceae</taxon>
        <taxon>Cupriavidus</taxon>
    </lineage>
</organism>
<feature type="domain" description="Major facilitator superfamily (MFS) profile" evidence="8">
    <location>
        <begin position="23"/>
        <end position="434"/>
    </location>
</feature>
<evidence type="ECO:0000259" key="8">
    <source>
        <dbReference type="PROSITE" id="PS50850"/>
    </source>
</evidence>
<feature type="transmembrane region" description="Helical" evidence="7">
    <location>
        <begin position="378"/>
        <end position="399"/>
    </location>
</feature>
<dbReference type="EMBL" id="VWRN01000068">
    <property type="protein sequence ID" value="KAA6117385.1"/>
    <property type="molecule type" value="Genomic_DNA"/>
</dbReference>
<keyword evidence="5 7" id="KW-1133">Transmembrane helix</keyword>
<dbReference type="FunFam" id="1.20.1250.20:FF:000001">
    <property type="entry name" value="Dicarboxylate MFS transporter"/>
    <property type="match status" value="1"/>
</dbReference>
<feature type="transmembrane region" description="Helical" evidence="7">
    <location>
        <begin position="316"/>
        <end position="336"/>
    </location>
</feature>
<accession>A0A5M8A5L0</accession>
<gene>
    <name evidence="9" type="ORF">F1599_23825</name>
</gene>
<dbReference type="Proteomes" id="UP000324324">
    <property type="component" value="Unassembled WGS sequence"/>
</dbReference>
<keyword evidence="2" id="KW-0813">Transport</keyword>
<proteinExistence type="predicted"/>
<feature type="transmembrane region" description="Helical" evidence="7">
    <location>
        <begin position="123"/>
        <end position="150"/>
    </location>
</feature>
<keyword evidence="3" id="KW-1003">Cell membrane</keyword>
<keyword evidence="6 7" id="KW-0472">Membrane</keyword>
<evidence type="ECO:0000313" key="9">
    <source>
        <dbReference type="EMBL" id="KAA6117385.1"/>
    </source>
</evidence>
<dbReference type="PANTHER" id="PTHR43045:SF1">
    <property type="entry name" value="SHIKIMATE TRANSPORTER"/>
    <property type="match status" value="1"/>
</dbReference>
<evidence type="ECO:0000256" key="2">
    <source>
        <dbReference type="ARBA" id="ARBA00022448"/>
    </source>
</evidence>
<dbReference type="AlphaFoldDB" id="A0A5M8A5L0"/>
<feature type="transmembrane region" description="Helical" evidence="7">
    <location>
        <begin position="60"/>
        <end position="84"/>
    </location>
</feature>
<dbReference type="InterPro" id="IPR005829">
    <property type="entry name" value="Sugar_transporter_CS"/>
</dbReference>
<feature type="transmembrane region" description="Helical" evidence="7">
    <location>
        <begin position="342"/>
        <end position="366"/>
    </location>
</feature>
<dbReference type="PANTHER" id="PTHR43045">
    <property type="entry name" value="SHIKIMATE TRANSPORTER"/>
    <property type="match status" value="1"/>
</dbReference>
<dbReference type="RefSeq" id="WP_149318527.1">
    <property type="nucleotide sequence ID" value="NZ_CP080294.1"/>
</dbReference>
<dbReference type="SUPFAM" id="SSF103473">
    <property type="entry name" value="MFS general substrate transporter"/>
    <property type="match status" value="1"/>
</dbReference>
<protein>
    <submittedName>
        <fullName evidence="9">MHS family MFS transporter</fullName>
    </submittedName>
</protein>
<evidence type="ECO:0000256" key="5">
    <source>
        <dbReference type="ARBA" id="ARBA00022989"/>
    </source>
</evidence>
<feature type="transmembrane region" description="Helical" evidence="7">
    <location>
        <begin position="197"/>
        <end position="216"/>
    </location>
</feature>
<feature type="transmembrane region" description="Helical" evidence="7">
    <location>
        <begin position="96"/>
        <end position="117"/>
    </location>
</feature>
<feature type="transmembrane region" description="Helical" evidence="7">
    <location>
        <begin position="286"/>
        <end position="309"/>
    </location>
</feature>
<evidence type="ECO:0000256" key="6">
    <source>
        <dbReference type="ARBA" id="ARBA00023136"/>
    </source>
</evidence>
<evidence type="ECO:0000256" key="3">
    <source>
        <dbReference type="ARBA" id="ARBA00022475"/>
    </source>
</evidence>
<evidence type="ECO:0000256" key="4">
    <source>
        <dbReference type="ARBA" id="ARBA00022692"/>
    </source>
</evidence>
<keyword evidence="4 7" id="KW-0812">Transmembrane</keyword>
<dbReference type="GO" id="GO:0022857">
    <property type="term" value="F:transmembrane transporter activity"/>
    <property type="evidence" value="ECO:0007669"/>
    <property type="project" value="InterPro"/>
</dbReference>
<dbReference type="CDD" id="cd17369">
    <property type="entry name" value="MFS_ShiA_like"/>
    <property type="match status" value="1"/>
</dbReference>
<dbReference type="PROSITE" id="PS00216">
    <property type="entry name" value="SUGAR_TRANSPORT_1"/>
    <property type="match status" value="1"/>
</dbReference>
<comment type="subcellular location">
    <subcellularLocation>
        <location evidence="1">Cell membrane</location>
        <topology evidence="1">Multi-pass membrane protein</topology>
    </subcellularLocation>
</comment>
<dbReference type="Gene3D" id="1.20.1250.20">
    <property type="entry name" value="MFS general substrate transporter like domains"/>
    <property type="match status" value="2"/>
</dbReference>
<sequence length="446" mass="47017">MQAVSVDATARAAQDRPQSVARVAGASVAGTTLEFYDHFIYGSAAALVFPKLFFPQSDPLTATLLSFASYGVAFVARPLGAAIFGHFGDKFGRKSVLIVTLLMMGLATFGIGLLPTYGSVGMLAPLLLVLLRVIQGLALGGEWGGAAIMVNELDPEGRRRGLLGSLVQLAAPIGLLLANGVFALVTWMVSEEAFLSWGWRVPFLLSALLVGVGMYIRANVRESAVFEKAEAQHAEARAPIAEVLRHYKKQLLIAFGARLGGDIAFYVFTLFLLYYVPTKLGLPKSIALNAVLLGAVAQILFIPVAGLLADRIGRRPVLMIGGIGGALWAFGFFALVHTLSPALIMLASFIGMVLVSFMFSPLASFLPELFATKVRVTGASLGFQFAGVFGGALAPLIAVGLLDRFGSSTPVAIYLAVVCVLIAVAAGVARETARARLSDLGNEAAR</sequence>
<dbReference type="InterPro" id="IPR036259">
    <property type="entry name" value="MFS_trans_sf"/>
</dbReference>
<dbReference type="InterPro" id="IPR011701">
    <property type="entry name" value="MFS"/>
</dbReference>
<feature type="transmembrane region" description="Helical" evidence="7">
    <location>
        <begin position="411"/>
        <end position="429"/>
    </location>
</feature>
<name>A0A5M8A5L0_9BURK</name>
<comment type="caution">
    <text evidence="9">The sequence shown here is derived from an EMBL/GenBank/DDBJ whole genome shotgun (WGS) entry which is preliminary data.</text>
</comment>
<evidence type="ECO:0000256" key="1">
    <source>
        <dbReference type="ARBA" id="ARBA00004651"/>
    </source>
</evidence>
<feature type="transmembrane region" description="Helical" evidence="7">
    <location>
        <begin position="162"/>
        <end position="185"/>
    </location>
</feature>
<evidence type="ECO:0000256" key="7">
    <source>
        <dbReference type="SAM" id="Phobius"/>
    </source>
</evidence>